<dbReference type="EMBL" id="KV745419">
    <property type="protein sequence ID" value="OCK74769.1"/>
    <property type="molecule type" value="Genomic_DNA"/>
</dbReference>
<name>A0A8E2DZZ6_9PEZI</name>
<organism evidence="1 2">
    <name type="scientific">Lepidopterella palustris CBS 459.81</name>
    <dbReference type="NCBI Taxonomy" id="1314670"/>
    <lineage>
        <taxon>Eukaryota</taxon>
        <taxon>Fungi</taxon>
        <taxon>Dikarya</taxon>
        <taxon>Ascomycota</taxon>
        <taxon>Pezizomycotina</taxon>
        <taxon>Dothideomycetes</taxon>
        <taxon>Pleosporomycetidae</taxon>
        <taxon>Mytilinidiales</taxon>
        <taxon>Argynnaceae</taxon>
        <taxon>Lepidopterella</taxon>
    </lineage>
</organism>
<reference evidence="1 2" key="1">
    <citation type="journal article" date="2016" name="Nat. Commun.">
        <title>Ectomycorrhizal ecology is imprinted in the genome of the dominant symbiotic fungus Cenococcum geophilum.</title>
        <authorList>
            <consortium name="DOE Joint Genome Institute"/>
            <person name="Peter M."/>
            <person name="Kohler A."/>
            <person name="Ohm R.A."/>
            <person name="Kuo A."/>
            <person name="Krutzmann J."/>
            <person name="Morin E."/>
            <person name="Arend M."/>
            <person name="Barry K.W."/>
            <person name="Binder M."/>
            <person name="Choi C."/>
            <person name="Clum A."/>
            <person name="Copeland A."/>
            <person name="Grisel N."/>
            <person name="Haridas S."/>
            <person name="Kipfer T."/>
            <person name="LaButti K."/>
            <person name="Lindquist E."/>
            <person name="Lipzen A."/>
            <person name="Maire R."/>
            <person name="Meier B."/>
            <person name="Mihaltcheva S."/>
            <person name="Molinier V."/>
            <person name="Murat C."/>
            <person name="Poggeler S."/>
            <person name="Quandt C.A."/>
            <person name="Sperisen C."/>
            <person name="Tritt A."/>
            <person name="Tisserant E."/>
            <person name="Crous P.W."/>
            <person name="Henrissat B."/>
            <person name="Nehls U."/>
            <person name="Egli S."/>
            <person name="Spatafora J.W."/>
            <person name="Grigoriev I.V."/>
            <person name="Martin F.M."/>
        </authorList>
    </citation>
    <scope>NUCLEOTIDE SEQUENCE [LARGE SCALE GENOMIC DNA]</scope>
    <source>
        <strain evidence="1 2">CBS 459.81</strain>
    </source>
</reference>
<sequence>MDIVTILSSQDASSLSTETLRHVDATVLQGTVYDFIFSEVEHLRLSFEILNVLESYSRHIVPKAIDRNGAIGAASVAPFWIGKGKFLPHVYHHVRHRQAIPLTLPAFPCKSPNRVDKVLGHLPDLGEELALCRLDALAKDVGRVYAPGAYVNIATDGVLFNDILGVSDDECWEYGEALKSIIAEKRLTCIRLLQPMNLLGILPGEDVNRKDYLATTDSCRQELERRFAPSEGELTAAINDENDRDTCLTYRGMMRFLESDLAMSAPLAGLCRKAKGRVLRVMARKMMQRSEAFTLAIRTIRPLDVRLSMHPSSGAAKLSISLIPTLDGGFQKSPWHSCVSVGVDGRYRMVHVGEVRDTHDLIYHNGRPWFYRERSHVFEWGISVVGFEPRYPYGMLVKLKAGQQEFQVDLEKYTALVAAQSAVIGTVCSSIASKQLEQTRALF</sequence>
<dbReference type="PANTHER" id="PTHR37285">
    <property type="entry name" value="SPORE WALL MATURATION PROTEIN DIT1"/>
    <property type="match status" value="1"/>
</dbReference>
<evidence type="ECO:0000313" key="1">
    <source>
        <dbReference type="EMBL" id="OCK74769.1"/>
    </source>
</evidence>
<evidence type="ECO:0000313" key="2">
    <source>
        <dbReference type="Proteomes" id="UP000250266"/>
    </source>
</evidence>
<protein>
    <recommendedName>
        <fullName evidence="3">Pyoverdine/dityrosine biosynthesis protein</fullName>
    </recommendedName>
</protein>
<dbReference type="Pfam" id="PF05141">
    <property type="entry name" value="DIT1_PvcA"/>
    <property type="match status" value="1"/>
</dbReference>
<accession>A0A8E2DZZ6</accession>
<keyword evidence="2" id="KW-1185">Reference proteome</keyword>
<proteinExistence type="predicted"/>
<dbReference type="OrthoDB" id="429813at2759"/>
<dbReference type="PANTHER" id="PTHR37285:SF5">
    <property type="entry name" value="SPORE WALL MATURATION PROTEIN DIT1"/>
    <property type="match status" value="1"/>
</dbReference>
<evidence type="ECO:0008006" key="3">
    <source>
        <dbReference type="Google" id="ProtNLM"/>
    </source>
</evidence>
<dbReference type="Proteomes" id="UP000250266">
    <property type="component" value="Unassembled WGS sequence"/>
</dbReference>
<dbReference type="AlphaFoldDB" id="A0A8E2DZZ6"/>
<gene>
    <name evidence="1" type="ORF">K432DRAFT_363146</name>
</gene>
<dbReference type="InterPro" id="IPR007817">
    <property type="entry name" value="Isocyanide_synthase_DIT1"/>
</dbReference>